<protein>
    <submittedName>
        <fullName evidence="3">Apple domain-containing protein</fullName>
    </submittedName>
</protein>
<dbReference type="AlphaFoldDB" id="A0A0R3R1X3"/>
<organism evidence="3">
    <name type="scientific">Brugia timori</name>
    <dbReference type="NCBI Taxonomy" id="42155"/>
    <lineage>
        <taxon>Eukaryota</taxon>
        <taxon>Metazoa</taxon>
        <taxon>Ecdysozoa</taxon>
        <taxon>Nematoda</taxon>
        <taxon>Chromadorea</taxon>
        <taxon>Rhabditida</taxon>
        <taxon>Spirurina</taxon>
        <taxon>Spiruromorpha</taxon>
        <taxon>Filarioidea</taxon>
        <taxon>Onchocercidae</taxon>
        <taxon>Brugia</taxon>
    </lineage>
</organism>
<dbReference type="Proteomes" id="UP000280834">
    <property type="component" value="Unassembled WGS sequence"/>
</dbReference>
<dbReference type="WBParaSite" id="BTMF_0001401301-mRNA-1">
    <property type="protein sequence ID" value="BTMF_0001401301-mRNA-1"/>
    <property type="gene ID" value="BTMF_0001401301"/>
</dbReference>
<reference evidence="3" key="1">
    <citation type="submission" date="2017-02" db="UniProtKB">
        <authorList>
            <consortium name="WormBaseParasite"/>
        </authorList>
    </citation>
    <scope>IDENTIFICATION</scope>
</reference>
<name>A0A0R3R1X3_9BILA</name>
<gene>
    <name evidence="1" type="ORF">BTMF_LOCUS12009</name>
</gene>
<sequence length="133" mass="15661">MIHPFSLSPSLLTLNTLAGKKAELCIQTYPNLRITCATAYERRLPLNEHQCGDLCLKVFARTCQYNRMRKDPRKNVNCIVFWLHYNENILGKKFDLSDYEQFVYHAFSGRRIMTTKIEIVGEDRNSTSVYYHY</sequence>
<evidence type="ECO:0000313" key="2">
    <source>
        <dbReference type="Proteomes" id="UP000280834"/>
    </source>
</evidence>
<evidence type="ECO:0000313" key="1">
    <source>
        <dbReference type="EMBL" id="VDO41089.1"/>
    </source>
</evidence>
<proteinExistence type="predicted"/>
<dbReference type="EMBL" id="UZAG01018798">
    <property type="protein sequence ID" value="VDO41089.1"/>
    <property type="molecule type" value="Genomic_DNA"/>
</dbReference>
<keyword evidence="2" id="KW-1185">Reference proteome</keyword>
<reference evidence="1 2" key="2">
    <citation type="submission" date="2018-11" db="EMBL/GenBank/DDBJ databases">
        <authorList>
            <consortium name="Pathogen Informatics"/>
        </authorList>
    </citation>
    <scope>NUCLEOTIDE SEQUENCE [LARGE SCALE GENOMIC DNA]</scope>
</reference>
<evidence type="ECO:0000313" key="3">
    <source>
        <dbReference type="WBParaSite" id="BTMF_0001401301-mRNA-1"/>
    </source>
</evidence>
<accession>A0A0R3R1X3</accession>